<organism evidence="8 9">
    <name type="scientific">Weissella paramesenteroides ATCC 33313</name>
    <dbReference type="NCBI Taxonomy" id="585506"/>
    <lineage>
        <taxon>Bacteria</taxon>
        <taxon>Bacillati</taxon>
        <taxon>Bacillota</taxon>
        <taxon>Bacilli</taxon>
        <taxon>Lactobacillales</taxon>
        <taxon>Lactobacillaceae</taxon>
        <taxon>Weissella</taxon>
    </lineage>
</organism>
<evidence type="ECO:0000256" key="5">
    <source>
        <dbReference type="ARBA" id="ARBA00022857"/>
    </source>
</evidence>
<dbReference type="PANTHER" id="PTHR48069">
    <property type="entry name" value="DIHYDROFOLATE REDUCTASE"/>
    <property type="match status" value="1"/>
</dbReference>
<comment type="pathway">
    <text evidence="1">Cofactor biosynthesis; tetrahydrofolate biosynthesis; 5,6,7,8-tetrahydrofolate from 7,8-dihydrofolate: step 1/1.</text>
</comment>
<dbReference type="GO" id="GO:0046452">
    <property type="term" value="P:dihydrofolate metabolic process"/>
    <property type="evidence" value="ECO:0007669"/>
    <property type="project" value="TreeGrafter"/>
</dbReference>
<dbReference type="UniPathway" id="UPA00077">
    <property type="reaction ID" value="UER00158"/>
</dbReference>
<dbReference type="InterPro" id="IPR001796">
    <property type="entry name" value="DHFR_dom"/>
</dbReference>
<dbReference type="EMBL" id="ACKU01000031">
    <property type="protein sequence ID" value="EER74216.1"/>
    <property type="molecule type" value="Genomic_DNA"/>
</dbReference>
<dbReference type="InterPro" id="IPR024072">
    <property type="entry name" value="DHFR-like_dom_sf"/>
</dbReference>
<dbReference type="GO" id="GO:0004146">
    <property type="term" value="F:dihydrofolate reductase activity"/>
    <property type="evidence" value="ECO:0007669"/>
    <property type="project" value="UniProtKB-EC"/>
</dbReference>
<evidence type="ECO:0000256" key="1">
    <source>
        <dbReference type="ARBA" id="ARBA00004903"/>
    </source>
</evidence>
<evidence type="ECO:0000256" key="4">
    <source>
        <dbReference type="ARBA" id="ARBA00022563"/>
    </source>
</evidence>
<comment type="caution">
    <text evidence="8">The sequence shown here is derived from an EMBL/GenBank/DDBJ whole genome shotgun (WGS) entry which is preliminary data.</text>
</comment>
<dbReference type="Gene3D" id="3.40.430.10">
    <property type="entry name" value="Dihydrofolate Reductase, subunit A"/>
    <property type="match status" value="1"/>
</dbReference>
<name>C5RC79_WEIPA</name>
<dbReference type="eggNOG" id="COG0262">
    <property type="taxonomic scope" value="Bacteria"/>
</dbReference>
<keyword evidence="5" id="KW-0521">NADP</keyword>
<evidence type="ECO:0000313" key="8">
    <source>
        <dbReference type="EMBL" id="EER74216.1"/>
    </source>
</evidence>
<dbReference type="Pfam" id="PF00186">
    <property type="entry name" value="DHFR_1"/>
    <property type="match status" value="1"/>
</dbReference>
<dbReference type="SUPFAM" id="SSF53597">
    <property type="entry name" value="Dihydrofolate reductase-like"/>
    <property type="match status" value="1"/>
</dbReference>
<dbReference type="GO" id="GO:0006730">
    <property type="term" value="P:one-carbon metabolic process"/>
    <property type="evidence" value="ECO:0007669"/>
    <property type="project" value="UniProtKB-KW"/>
</dbReference>
<sequence length="168" mass="19102">MHKMAEKNLIWAQTLDGTIAIDGHIPWHQKADLQFFKQSTIHEAALMGRHTMASFHGRPLPERLNLVLTRNHDLEVPEGFQKVYSVAEAEKVADNANLKLQVIGGKPIYESFMDTADTLYVTYLQTDFSGDVKMAPVDLTVWQGEVIDQGPADADNDYDWRLVKYTRQ</sequence>
<comment type="similarity">
    <text evidence="2">Belongs to the dihydrofolate reductase family.</text>
</comment>
<evidence type="ECO:0000256" key="6">
    <source>
        <dbReference type="ARBA" id="ARBA00023002"/>
    </source>
</evidence>
<dbReference type="CDD" id="cd00209">
    <property type="entry name" value="DHFR"/>
    <property type="match status" value="1"/>
</dbReference>
<dbReference type="PRINTS" id="PR00070">
    <property type="entry name" value="DHFR"/>
</dbReference>
<gene>
    <name evidence="8" type="primary">folA</name>
    <name evidence="8" type="ORF">HMPREF0877_1575</name>
</gene>
<dbReference type="AlphaFoldDB" id="C5RC79"/>
<dbReference type="PANTHER" id="PTHR48069:SF3">
    <property type="entry name" value="DIHYDROFOLATE REDUCTASE"/>
    <property type="match status" value="1"/>
</dbReference>
<evidence type="ECO:0000313" key="9">
    <source>
        <dbReference type="Proteomes" id="UP000004528"/>
    </source>
</evidence>
<keyword evidence="9" id="KW-1185">Reference proteome</keyword>
<proteinExistence type="inferred from homology"/>
<dbReference type="InterPro" id="IPR012259">
    <property type="entry name" value="DHFR"/>
</dbReference>
<evidence type="ECO:0000256" key="2">
    <source>
        <dbReference type="ARBA" id="ARBA00009539"/>
    </source>
</evidence>
<keyword evidence="6 8" id="KW-0560">Oxidoreductase</keyword>
<reference evidence="8 9" key="1">
    <citation type="submission" date="2009-04" db="EMBL/GenBank/DDBJ databases">
        <authorList>
            <person name="Qin X."/>
            <person name="Bachman B."/>
            <person name="Battles P."/>
            <person name="Bell A."/>
            <person name="Bess C."/>
            <person name="Bickham C."/>
            <person name="Chaboub L."/>
            <person name="Chen D."/>
            <person name="Coyle M."/>
            <person name="Deiros D.R."/>
            <person name="Dinh H."/>
            <person name="Forbes L."/>
            <person name="Fowler G."/>
            <person name="Francisco L."/>
            <person name="Fu Q."/>
            <person name="Gubbala S."/>
            <person name="Hale W."/>
            <person name="Han Y."/>
            <person name="Hemphill L."/>
            <person name="Highlander S.K."/>
            <person name="Hirani K."/>
            <person name="Hogues M."/>
            <person name="Jackson L."/>
            <person name="Jakkamsetti A."/>
            <person name="Javaid M."/>
            <person name="Jiang H."/>
            <person name="Korchina V."/>
            <person name="Kovar C."/>
            <person name="Lara F."/>
            <person name="Lee S."/>
            <person name="Mata R."/>
            <person name="Mathew T."/>
            <person name="Moen C."/>
            <person name="Morales K."/>
            <person name="Munidasa M."/>
            <person name="Nazareth L."/>
            <person name="Ngo R."/>
            <person name="Nguyen L."/>
            <person name="Okwuonu G."/>
            <person name="Ongeri F."/>
            <person name="Patil S."/>
            <person name="Petrosino J."/>
            <person name="Pham C."/>
            <person name="Pham P."/>
            <person name="Pu L.-L."/>
            <person name="Puazo M."/>
            <person name="Raj R."/>
            <person name="Reid J."/>
            <person name="Rouhana J."/>
            <person name="Saada N."/>
            <person name="Shang Y."/>
            <person name="Simmons D."/>
            <person name="Thornton R."/>
            <person name="Warren J."/>
            <person name="Weissenberger G."/>
            <person name="Zhang J."/>
            <person name="Zhang L."/>
            <person name="Zhou C."/>
            <person name="Zhu D."/>
            <person name="Muzny D."/>
            <person name="Worley K."/>
            <person name="Gibbs R."/>
        </authorList>
    </citation>
    <scope>NUCLEOTIDE SEQUENCE [LARGE SCALE GENOMIC DNA]</scope>
    <source>
        <strain evidence="8 9">ATCC 33313</strain>
    </source>
</reference>
<dbReference type="STRING" id="585506.HMPREF0877_1575"/>
<dbReference type="EC" id="1.5.1.3" evidence="3"/>
<dbReference type="Proteomes" id="UP000004528">
    <property type="component" value="Unassembled WGS sequence"/>
</dbReference>
<feature type="domain" description="DHFR" evidence="7">
    <location>
        <begin position="6"/>
        <end position="167"/>
    </location>
</feature>
<evidence type="ECO:0000256" key="3">
    <source>
        <dbReference type="ARBA" id="ARBA00012856"/>
    </source>
</evidence>
<protein>
    <recommendedName>
        <fullName evidence="3">dihydrofolate reductase</fullName>
        <ecNumber evidence="3">1.5.1.3</ecNumber>
    </recommendedName>
</protein>
<dbReference type="GO" id="GO:0005829">
    <property type="term" value="C:cytosol"/>
    <property type="evidence" value="ECO:0007669"/>
    <property type="project" value="TreeGrafter"/>
</dbReference>
<dbReference type="PROSITE" id="PS51330">
    <property type="entry name" value="DHFR_2"/>
    <property type="match status" value="1"/>
</dbReference>
<dbReference type="GO" id="GO:0050661">
    <property type="term" value="F:NADP binding"/>
    <property type="evidence" value="ECO:0007669"/>
    <property type="project" value="InterPro"/>
</dbReference>
<evidence type="ECO:0000259" key="7">
    <source>
        <dbReference type="PROSITE" id="PS51330"/>
    </source>
</evidence>
<dbReference type="GO" id="GO:0046655">
    <property type="term" value="P:folic acid metabolic process"/>
    <property type="evidence" value="ECO:0007669"/>
    <property type="project" value="TreeGrafter"/>
</dbReference>
<dbReference type="GO" id="GO:0046654">
    <property type="term" value="P:tetrahydrofolate biosynthetic process"/>
    <property type="evidence" value="ECO:0007669"/>
    <property type="project" value="UniProtKB-UniPathway"/>
</dbReference>
<keyword evidence="4" id="KW-0554">One-carbon metabolism</keyword>
<accession>C5RC79</accession>
<dbReference type="HOGENOM" id="CLU_043966_5_2_9"/>